<dbReference type="PANTHER" id="PTHR43096">
    <property type="entry name" value="DNAJ HOMOLOG 1, MITOCHONDRIAL-RELATED"/>
    <property type="match status" value="1"/>
</dbReference>
<dbReference type="SUPFAM" id="SSF46565">
    <property type="entry name" value="Chaperone J-domain"/>
    <property type="match status" value="1"/>
</dbReference>
<dbReference type="InterPro" id="IPR001623">
    <property type="entry name" value="DnaJ_domain"/>
</dbReference>
<feature type="compositionally biased region" description="Basic and acidic residues" evidence="2">
    <location>
        <begin position="286"/>
        <end position="296"/>
    </location>
</feature>
<dbReference type="GO" id="GO:0042026">
    <property type="term" value="P:protein refolding"/>
    <property type="evidence" value="ECO:0007669"/>
    <property type="project" value="TreeGrafter"/>
</dbReference>
<evidence type="ECO:0000259" key="3">
    <source>
        <dbReference type="PROSITE" id="PS50076"/>
    </source>
</evidence>
<dbReference type="PRINTS" id="PR00625">
    <property type="entry name" value="JDOMAIN"/>
</dbReference>
<dbReference type="Gene3D" id="2.60.260.20">
    <property type="entry name" value="Urease metallochaperone UreE, N-terminal domain"/>
    <property type="match status" value="2"/>
</dbReference>
<feature type="compositionally biased region" description="Basic and acidic residues" evidence="2">
    <location>
        <begin position="42"/>
        <end position="70"/>
    </location>
</feature>
<feature type="region of interest" description="Disordered" evidence="2">
    <location>
        <begin position="286"/>
        <end position="306"/>
    </location>
</feature>
<keyword evidence="5" id="KW-1185">Reference proteome</keyword>
<dbReference type="OrthoDB" id="9779889at2"/>
<dbReference type="InterPro" id="IPR036869">
    <property type="entry name" value="J_dom_sf"/>
</dbReference>
<dbReference type="PROSITE" id="PS00636">
    <property type="entry name" value="DNAJ_1"/>
    <property type="match status" value="1"/>
</dbReference>
<dbReference type="GO" id="GO:0051082">
    <property type="term" value="F:unfolded protein binding"/>
    <property type="evidence" value="ECO:0007669"/>
    <property type="project" value="InterPro"/>
</dbReference>
<evidence type="ECO:0000313" key="5">
    <source>
        <dbReference type="Proteomes" id="UP000245048"/>
    </source>
</evidence>
<dbReference type="CDD" id="cd06257">
    <property type="entry name" value="DnaJ"/>
    <property type="match status" value="1"/>
</dbReference>
<sequence length="306" mass="32720">MAEDPYKVLGVPRDATPDAIKQAYRKLARQHHPDLNPGKPMAEARFKEASAAHDLLSDPEQRARFDRGEIDAAGQEQRPPSSYRRHAEAAQGARYGDAAHEDTFEDLFAEIFAARRAAEAAPRRGDDATYKLAVPFLSAVQGATERLTLPDGRVLDLKIPPGVVSGSVLRLRGKGEPGRNGGPDGDALIELEVGTHPELRREGMDLHKDLSVSLRDAVLGGAVLVSTPSGTVRVTLPPHTDTGHLIRLRGKGVAAHAGNPAGDLILSIRVVIGPPDAALEAFLRDWRPAPVEKPENAPEPGAKAAP</sequence>
<evidence type="ECO:0000256" key="2">
    <source>
        <dbReference type="SAM" id="MobiDB-lite"/>
    </source>
</evidence>
<gene>
    <name evidence="4" type="ORF">CR165_14350</name>
</gene>
<name>A0A2U1V2J6_9PROT</name>
<keyword evidence="1" id="KW-0143">Chaperone</keyword>
<feature type="region of interest" description="Disordered" evidence="2">
    <location>
        <begin position="28"/>
        <end position="91"/>
    </location>
</feature>
<dbReference type="PROSITE" id="PS50076">
    <property type="entry name" value="DNAJ_2"/>
    <property type="match status" value="1"/>
</dbReference>
<proteinExistence type="predicted"/>
<dbReference type="Pfam" id="PF00226">
    <property type="entry name" value="DnaJ"/>
    <property type="match status" value="1"/>
</dbReference>
<comment type="caution">
    <text evidence="4">The sequence shown here is derived from an EMBL/GenBank/DDBJ whole genome shotgun (WGS) entry which is preliminary data.</text>
</comment>
<protein>
    <submittedName>
        <fullName evidence="4">Molecular chaperone DnaJ</fullName>
    </submittedName>
</protein>
<evidence type="ECO:0000313" key="4">
    <source>
        <dbReference type="EMBL" id="PWC28122.1"/>
    </source>
</evidence>
<dbReference type="SMART" id="SM00271">
    <property type="entry name" value="DnaJ"/>
    <property type="match status" value="1"/>
</dbReference>
<dbReference type="PANTHER" id="PTHR43096:SF52">
    <property type="entry name" value="DNAJ HOMOLOG 1, MITOCHONDRIAL-RELATED"/>
    <property type="match status" value="1"/>
</dbReference>
<dbReference type="Pfam" id="PF01556">
    <property type="entry name" value="DnaJ_C"/>
    <property type="match status" value="1"/>
</dbReference>
<accession>A0A2U1V2J6</accession>
<dbReference type="RefSeq" id="WP_109517689.1">
    <property type="nucleotide sequence ID" value="NZ_PDOA01000009.1"/>
</dbReference>
<feature type="domain" description="J" evidence="3">
    <location>
        <begin position="4"/>
        <end position="69"/>
    </location>
</feature>
<evidence type="ECO:0000256" key="1">
    <source>
        <dbReference type="ARBA" id="ARBA00023186"/>
    </source>
</evidence>
<dbReference type="CDD" id="cd10747">
    <property type="entry name" value="DnaJ_C"/>
    <property type="match status" value="1"/>
</dbReference>
<dbReference type="InterPro" id="IPR018253">
    <property type="entry name" value="DnaJ_domain_CS"/>
</dbReference>
<dbReference type="Proteomes" id="UP000245048">
    <property type="component" value="Unassembled WGS sequence"/>
</dbReference>
<organism evidence="4 5">
    <name type="scientific">Teichococcus aestuarii</name>
    <dbReference type="NCBI Taxonomy" id="568898"/>
    <lineage>
        <taxon>Bacteria</taxon>
        <taxon>Pseudomonadati</taxon>
        <taxon>Pseudomonadota</taxon>
        <taxon>Alphaproteobacteria</taxon>
        <taxon>Acetobacterales</taxon>
        <taxon>Roseomonadaceae</taxon>
        <taxon>Roseomonas</taxon>
    </lineage>
</organism>
<dbReference type="SUPFAM" id="SSF49493">
    <property type="entry name" value="HSP40/DnaJ peptide-binding domain"/>
    <property type="match status" value="2"/>
</dbReference>
<dbReference type="AlphaFoldDB" id="A0A2U1V2J6"/>
<dbReference type="Gene3D" id="1.10.287.110">
    <property type="entry name" value="DnaJ domain"/>
    <property type="match status" value="1"/>
</dbReference>
<dbReference type="GO" id="GO:0005737">
    <property type="term" value="C:cytoplasm"/>
    <property type="evidence" value="ECO:0007669"/>
    <property type="project" value="TreeGrafter"/>
</dbReference>
<reference evidence="5" key="1">
    <citation type="submission" date="2017-10" db="EMBL/GenBank/DDBJ databases">
        <authorList>
            <person name="Toshchakov S.V."/>
            <person name="Goeva M.A."/>
        </authorList>
    </citation>
    <scope>NUCLEOTIDE SEQUENCE [LARGE SCALE GENOMIC DNA]</scope>
    <source>
        <strain evidence="5">JR1/69-1-13</strain>
    </source>
</reference>
<dbReference type="EMBL" id="PDOA01000009">
    <property type="protein sequence ID" value="PWC28122.1"/>
    <property type="molecule type" value="Genomic_DNA"/>
</dbReference>
<dbReference type="InterPro" id="IPR002939">
    <property type="entry name" value="DnaJ_C"/>
</dbReference>
<dbReference type="InterPro" id="IPR008971">
    <property type="entry name" value="HSP40/DnaJ_pept-bd"/>
</dbReference>